<evidence type="ECO:0000256" key="3">
    <source>
        <dbReference type="ARBA" id="ARBA00022833"/>
    </source>
</evidence>
<name>A0A0A7CJU4_TIGJA</name>
<dbReference type="GO" id="GO:0008270">
    <property type="term" value="F:zinc ion binding"/>
    <property type="evidence" value="ECO:0007669"/>
    <property type="project" value="UniProtKB-KW"/>
</dbReference>
<dbReference type="InterPro" id="IPR050234">
    <property type="entry name" value="Nuclear_hormone_rcpt_NR1"/>
</dbReference>
<dbReference type="PANTHER" id="PTHR24082:SF283">
    <property type="entry name" value="NUCLEAR HORMONE RECEPTOR HR96"/>
    <property type="match status" value="1"/>
</dbReference>
<evidence type="ECO:0000313" key="10">
    <source>
        <dbReference type="EMBL" id="AID52832.1"/>
    </source>
</evidence>
<dbReference type="PANTHER" id="PTHR24082">
    <property type="entry name" value="NUCLEAR HORMONE RECEPTOR"/>
    <property type="match status" value="1"/>
</dbReference>
<accession>A0A0A7CJU4</accession>
<dbReference type="InterPro" id="IPR013088">
    <property type="entry name" value="Znf_NHR/GATA"/>
</dbReference>
<keyword evidence="1" id="KW-0479">Metal-binding</keyword>
<dbReference type="PROSITE" id="PS00031">
    <property type="entry name" value="NUCLEAR_REC_DBD_1"/>
    <property type="match status" value="1"/>
</dbReference>
<dbReference type="Gene3D" id="1.10.565.10">
    <property type="entry name" value="Retinoid X Receptor"/>
    <property type="match status" value="1"/>
</dbReference>
<reference evidence="10" key="2">
    <citation type="submission" date="2014-03" db="EMBL/GenBank/DDBJ databases">
        <authorList>
            <person name="Lee J.-S."/>
            <person name="Hwang D.-S."/>
        </authorList>
    </citation>
    <scope>NUCLEOTIDE SEQUENCE</scope>
</reference>
<dbReference type="CDD" id="cd06916">
    <property type="entry name" value="NR_DBD_like"/>
    <property type="match status" value="1"/>
</dbReference>
<keyword evidence="5" id="KW-0238">DNA-binding</keyword>
<keyword evidence="6" id="KW-0804">Transcription</keyword>
<keyword evidence="3" id="KW-0862">Zinc</keyword>
<dbReference type="EMBL" id="KJ664195">
    <property type="protein sequence ID" value="AID52832.1"/>
    <property type="molecule type" value="mRNA"/>
</dbReference>
<proteinExistence type="evidence at transcript level"/>
<dbReference type="Pfam" id="PF00105">
    <property type="entry name" value="zf-C4"/>
    <property type="match status" value="1"/>
</dbReference>
<dbReference type="GO" id="GO:0000978">
    <property type="term" value="F:RNA polymerase II cis-regulatory region sequence-specific DNA binding"/>
    <property type="evidence" value="ECO:0007669"/>
    <property type="project" value="TreeGrafter"/>
</dbReference>
<protein>
    <submittedName>
        <fullName evidence="10">Nuclear receptor</fullName>
    </submittedName>
</protein>
<dbReference type="GO" id="GO:0030154">
    <property type="term" value="P:cell differentiation"/>
    <property type="evidence" value="ECO:0007669"/>
    <property type="project" value="TreeGrafter"/>
</dbReference>
<dbReference type="Gene3D" id="3.30.50.10">
    <property type="entry name" value="Erythroid Transcription Factor GATA-1, subunit A"/>
    <property type="match status" value="1"/>
</dbReference>
<gene>
    <name evidence="10" type="primary">NR1</name>
</gene>
<evidence type="ECO:0000256" key="5">
    <source>
        <dbReference type="ARBA" id="ARBA00023125"/>
    </source>
</evidence>
<organism evidence="10">
    <name type="scientific">Tigriopus japonicus</name>
    <name type="common">Copepod</name>
    <dbReference type="NCBI Taxonomy" id="158387"/>
    <lineage>
        <taxon>Eukaryota</taxon>
        <taxon>Metazoa</taxon>
        <taxon>Ecdysozoa</taxon>
        <taxon>Arthropoda</taxon>
        <taxon>Crustacea</taxon>
        <taxon>Multicrustacea</taxon>
        <taxon>Hexanauplia</taxon>
        <taxon>Copepoda</taxon>
        <taxon>Harpacticoida</taxon>
        <taxon>Harpacticidae</taxon>
        <taxon>Tigriopus</taxon>
    </lineage>
</organism>
<evidence type="ECO:0000256" key="8">
    <source>
        <dbReference type="ARBA" id="ARBA00023242"/>
    </source>
</evidence>
<dbReference type="AlphaFoldDB" id="A0A0A7CJU4"/>
<dbReference type="SUPFAM" id="SSF57716">
    <property type="entry name" value="Glucocorticoid receptor-like (DNA-binding domain)"/>
    <property type="match status" value="1"/>
</dbReference>
<dbReference type="PROSITE" id="PS51030">
    <property type="entry name" value="NUCLEAR_REC_DBD_2"/>
    <property type="match status" value="1"/>
</dbReference>
<keyword evidence="2" id="KW-0863">Zinc-finger</keyword>
<evidence type="ECO:0000256" key="1">
    <source>
        <dbReference type="ARBA" id="ARBA00022723"/>
    </source>
</evidence>
<dbReference type="InterPro" id="IPR035500">
    <property type="entry name" value="NHR-like_dom_sf"/>
</dbReference>
<reference evidence="10" key="1">
    <citation type="journal article" date="2014" name="BMC Genomics">
        <title>Genome-wide identification of nuclear receptor (NR) superfamily genes in the copepod Tigriopus japonicus.</title>
        <authorList>
            <person name="Hwang D.S."/>
            <person name="Lee B.Y."/>
            <person name="Kim H.S."/>
            <person name="Lee M.C."/>
            <person name="Kyung D.H."/>
            <person name="Om A.S."/>
            <person name="Rhee J.S."/>
            <person name="Lee J.S."/>
        </authorList>
    </citation>
    <scope>NUCLEOTIDE SEQUENCE</scope>
</reference>
<dbReference type="GO" id="GO:0004879">
    <property type="term" value="F:nuclear receptor activity"/>
    <property type="evidence" value="ECO:0007669"/>
    <property type="project" value="TreeGrafter"/>
</dbReference>
<sequence>MAQESTFDLIQEIADFIDNYEFQSTRTHLDSEGSSSTSSDPDLRRICQVCGDEAGQHNYYGGQSCSGCRAFFRRIVQRDLQANLICVDNSNECVVNKSTRRRCQFCRFHRCLAIGMRPGWVLSDHERERRYRKTANGSHAVSIATQKSPVSNRISLLVLTTNDNTHITAHMKMMDAHFVRNMDVVCAQKQDFIRKMAVMSYFGGQSDFEFYEEFYSLCDNFVFQVMSSVLEFRSLPVQDQQELVRVNGQYMVALKYAVSLHETDWCFVYFLERALKSGKFPYLNDFAQELDAFGMSEHKPRLMYSQVFSSPWAASAADEERHLFLVNKMQSWPRKDAQDRVDDVQMNLLKLIILFSSEFVNLQRPDIVEQTQMKFIGLLQKYMKFRYGPEAGVRLGNGLMLLSYAKEAIDIQKRRIRI</sequence>
<dbReference type="PRINTS" id="PR00047">
    <property type="entry name" value="STROIDFINGER"/>
</dbReference>
<feature type="domain" description="Nuclear receptor" evidence="9">
    <location>
        <begin position="44"/>
        <end position="123"/>
    </location>
</feature>
<keyword evidence="4" id="KW-0805">Transcription regulation</keyword>
<evidence type="ECO:0000256" key="7">
    <source>
        <dbReference type="ARBA" id="ARBA00023170"/>
    </source>
</evidence>
<dbReference type="GO" id="GO:0045944">
    <property type="term" value="P:positive regulation of transcription by RNA polymerase II"/>
    <property type="evidence" value="ECO:0007669"/>
    <property type="project" value="TreeGrafter"/>
</dbReference>
<dbReference type="InterPro" id="IPR001628">
    <property type="entry name" value="Znf_hrmn_rcpt"/>
</dbReference>
<evidence type="ECO:0000256" key="2">
    <source>
        <dbReference type="ARBA" id="ARBA00022771"/>
    </source>
</evidence>
<keyword evidence="8" id="KW-0539">Nucleus</keyword>
<dbReference type="SUPFAM" id="SSF48508">
    <property type="entry name" value="Nuclear receptor ligand-binding domain"/>
    <property type="match status" value="1"/>
</dbReference>
<evidence type="ECO:0000259" key="9">
    <source>
        <dbReference type="PROSITE" id="PS51030"/>
    </source>
</evidence>
<evidence type="ECO:0000256" key="6">
    <source>
        <dbReference type="ARBA" id="ARBA00023163"/>
    </source>
</evidence>
<dbReference type="GO" id="GO:0000122">
    <property type="term" value="P:negative regulation of transcription by RNA polymerase II"/>
    <property type="evidence" value="ECO:0007669"/>
    <property type="project" value="TreeGrafter"/>
</dbReference>
<evidence type="ECO:0000256" key="4">
    <source>
        <dbReference type="ARBA" id="ARBA00023015"/>
    </source>
</evidence>
<dbReference type="SMART" id="SM00399">
    <property type="entry name" value="ZnF_C4"/>
    <property type="match status" value="1"/>
</dbReference>
<keyword evidence="7 10" id="KW-0675">Receptor</keyword>